<protein>
    <submittedName>
        <fullName evidence="3">Uncharacterized protein</fullName>
    </submittedName>
</protein>
<dbReference type="AlphaFoldDB" id="A0A285ITE8"/>
<reference evidence="4" key="1">
    <citation type="submission" date="2017-09" db="EMBL/GenBank/DDBJ databases">
        <authorList>
            <person name="Varghese N."/>
            <person name="Submissions S."/>
        </authorList>
    </citation>
    <scope>NUCLEOTIDE SEQUENCE [LARGE SCALE GENOMIC DNA]</scope>
    <source>
        <strain evidence="4">CGMCC 4.6857</strain>
    </source>
</reference>
<sequence length="315" mass="31864">MGPAQRVRLLSASDARFAIACAAVTAGVVLLGALWVGRREAAPVQDPIDVVRIGVVQGQTVPGYLDSSRTELGALAEPSAPAAGDMWALVSFGSYVPAGRLPGLLEGASVAQVYARVPMPGQHTQVVRIPVYRLPADVLTGMLDAAIARDTEKAAYEQLASKLPAAEARARDAYAAAAHTAEVEAAAYRSGCSCVFAAVVRGTPAALQQVAARPGVRAVDAAPEVRSLDRTEFRPPLPEQTGVVPAVPTAAAGIASQPSAPIVSAPGVDVTSASSRDSGHLNDPSASASEDLPAVPSASDATAAHDATSASAAAP</sequence>
<accession>A0A285ITE8</accession>
<name>A0A285ITE8_9ACTN</name>
<feature type="compositionally biased region" description="Low complexity" evidence="1">
    <location>
        <begin position="297"/>
        <end position="315"/>
    </location>
</feature>
<keyword evidence="4" id="KW-1185">Reference proteome</keyword>
<gene>
    <name evidence="3" type="ORF">SAMN05421748_111188</name>
</gene>
<keyword evidence="2" id="KW-1133">Transmembrane helix</keyword>
<evidence type="ECO:0000313" key="4">
    <source>
        <dbReference type="Proteomes" id="UP000219612"/>
    </source>
</evidence>
<dbReference type="RefSeq" id="WP_097322539.1">
    <property type="nucleotide sequence ID" value="NZ_OBDY01000011.1"/>
</dbReference>
<keyword evidence="2" id="KW-0812">Transmembrane</keyword>
<proteinExistence type="predicted"/>
<dbReference type="OrthoDB" id="3385742at2"/>
<dbReference type="EMBL" id="OBDY01000011">
    <property type="protein sequence ID" value="SNY51103.1"/>
    <property type="molecule type" value="Genomic_DNA"/>
</dbReference>
<evidence type="ECO:0000313" key="3">
    <source>
        <dbReference type="EMBL" id="SNY51103.1"/>
    </source>
</evidence>
<evidence type="ECO:0000256" key="1">
    <source>
        <dbReference type="SAM" id="MobiDB-lite"/>
    </source>
</evidence>
<organism evidence="3 4">
    <name type="scientific">Paractinoplanes atraurantiacus</name>
    <dbReference type="NCBI Taxonomy" id="1036182"/>
    <lineage>
        <taxon>Bacteria</taxon>
        <taxon>Bacillati</taxon>
        <taxon>Actinomycetota</taxon>
        <taxon>Actinomycetes</taxon>
        <taxon>Micromonosporales</taxon>
        <taxon>Micromonosporaceae</taxon>
        <taxon>Paractinoplanes</taxon>
    </lineage>
</organism>
<feature type="transmembrane region" description="Helical" evidence="2">
    <location>
        <begin position="15"/>
        <end position="36"/>
    </location>
</feature>
<evidence type="ECO:0000256" key="2">
    <source>
        <dbReference type="SAM" id="Phobius"/>
    </source>
</evidence>
<keyword evidence="2" id="KW-0472">Membrane</keyword>
<dbReference type="Proteomes" id="UP000219612">
    <property type="component" value="Unassembled WGS sequence"/>
</dbReference>
<feature type="region of interest" description="Disordered" evidence="1">
    <location>
        <begin position="261"/>
        <end position="315"/>
    </location>
</feature>